<protein>
    <recommendedName>
        <fullName evidence="4">Single domain-containing protein</fullName>
    </recommendedName>
</protein>
<dbReference type="AlphaFoldDB" id="A0A1B6G1Q3"/>
<reference evidence="3" key="1">
    <citation type="submission" date="2015-11" db="EMBL/GenBank/DDBJ databases">
        <title>De novo transcriptome assembly of four potential Pierce s Disease insect vectors from Arizona vineyards.</title>
        <authorList>
            <person name="Tassone E.E."/>
        </authorList>
    </citation>
    <scope>NUCLEOTIDE SEQUENCE</scope>
</reference>
<evidence type="ECO:0008006" key="4">
    <source>
        <dbReference type="Google" id="ProtNLM"/>
    </source>
</evidence>
<feature type="signal peptide" evidence="2">
    <location>
        <begin position="1"/>
        <end position="16"/>
    </location>
</feature>
<evidence type="ECO:0000256" key="2">
    <source>
        <dbReference type="SAM" id="SignalP"/>
    </source>
</evidence>
<feature type="chain" id="PRO_5008583231" description="Single domain-containing protein" evidence="2">
    <location>
        <begin position="17"/>
        <end position="286"/>
    </location>
</feature>
<feature type="region of interest" description="Disordered" evidence="1">
    <location>
        <begin position="257"/>
        <end position="286"/>
    </location>
</feature>
<organism evidence="3">
    <name type="scientific">Cuerna arida</name>
    <dbReference type="NCBI Taxonomy" id="1464854"/>
    <lineage>
        <taxon>Eukaryota</taxon>
        <taxon>Metazoa</taxon>
        <taxon>Ecdysozoa</taxon>
        <taxon>Arthropoda</taxon>
        <taxon>Hexapoda</taxon>
        <taxon>Insecta</taxon>
        <taxon>Pterygota</taxon>
        <taxon>Neoptera</taxon>
        <taxon>Paraneoptera</taxon>
        <taxon>Hemiptera</taxon>
        <taxon>Auchenorrhyncha</taxon>
        <taxon>Membracoidea</taxon>
        <taxon>Cicadellidae</taxon>
        <taxon>Cicadellinae</taxon>
        <taxon>Proconiini</taxon>
        <taxon>Cuerna</taxon>
    </lineage>
</organism>
<feature type="compositionally biased region" description="Polar residues" evidence="1">
    <location>
        <begin position="257"/>
        <end position="269"/>
    </location>
</feature>
<feature type="non-terminal residue" evidence="3">
    <location>
        <position position="286"/>
    </location>
</feature>
<keyword evidence="2" id="KW-0732">Signal</keyword>
<dbReference type="EMBL" id="GECZ01013390">
    <property type="protein sequence ID" value="JAS56379.1"/>
    <property type="molecule type" value="Transcribed_RNA"/>
</dbReference>
<accession>A0A1B6G1Q3</accession>
<evidence type="ECO:0000313" key="3">
    <source>
        <dbReference type="EMBL" id="JAS56379.1"/>
    </source>
</evidence>
<gene>
    <name evidence="3" type="ORF">g.8090</name>
</gene>
<evidence type="ECO:0000256" key="1">
    <source>
        <dbReference type="SAM" id="MobiDB-lite"/>
    </source>
</evidence>
<name>A0A1B6G1Q3_9HEMI</name>
<sequence length="286" mass="31994">MFWTVALICLLHKSEASLPSLAEVMARSRWCLGEGGKCPINFPQRFPSCCKPFICTEIPKTRTPTRFLKFSEYKDYRCLLPANVTTTEQPSQIEDLIPTVLTSQEDNEGFVPLSTYMNSSVEVGLENNSSSHVETEESQLGSNSSVEVFSQEVDDGNDYKFDPTNETHVDYETMSSNEDLSGNGTETKFIVKRSILNESNYFEEDSDSVALFNVSNAMNETFSFVSSEVSLPTNETSEELEKSAEASDKVQIHKTSAIQNEQFNSSENYSEQKEFDDLGVANSTLD</sequence>
<proteinExistence type="predicted"/>